<proteinExistence type="inferred from homology"/>
<comment type="similarity">
    <text evidence="1 2">Belongs to the phD/YefM antitoxin family.</text>
</comment>
<keyword evidence="4" id="KW-1185">Reference proteome</keyword>
<evidence type="ECO:0000313" key="4">
    <source>
        <dbReference type="Proteomes" id="UP000436138"/>
    </source>
</evidence>
<evidence type="ECO:0000256" key="2">
    <source>
        <dbReference type="RuleBase" id="RU362080"/>
    </source>
</evidence>
<dbReference type="KEGG" id="sbro:GQF42_15990"/>
<dbReference type="InterPro" id="IPR006442">
    <property type="entry name" value="Antitoxin_Phd/YefM"/>
</dbReference>
<dbReference type="Gene3D" id="3.40.1620.10">
    <property type="entry name" value="YefM-like domain"/>
    <property type="match status" value="1"/>
</dbReference>
<dbReference type="InterPro" id="IPR036165">
    <property type="entry name" value="YefM-like_sf"/>
</dbReference>
<comment type="function">
    <text evidence="2">Antitoxin component of a type II toxin-antitoxin (TA) system.</text>
</comment>
<evidence type="ECO:0000256" key="1">
    <source>
        <dbReference type="ARBA" id="ARBA00009981"/>
    </source>
</evidence>
<organism evidence="3 4">
    <name type="scientific">Streptomyces broussonetiae</name>
    <dbReference type="NCBI Taxonomy" id="2686304"/>
    <lineage>
        <taxon>Bacteria</taxon>
        <taxon>Bacillati</taxon>
        <taxon>Actinomycetota</taxon>
        <taxon>Actinomycetes</taxon>
        <taxon>Kitasatosporales</taxon>
        <taxon>Streptomycetaceae</taxon>
        <taxon>Streptomyces</taxon>
    </lineage>
</organism>
<sequence>MNSTARWKSTKSVSAADFRAQIASVVSFVEMAEKPVVIERHGKPVVVLLPIPEWQELQGIREGAMPESEVG</sequence>
<dbReference type="Pfam" id="PF02604">
    <property type="entry name" value="PhdYeFM_antitox"/>
    <property type="match status" value="1"/>
</dbReference>
<protein>
    <recommendedName>
        <fullName evidence="2">Antitoxin</fullName>
    </recommendedName>
</protein>
<dbReference type="EMBL" id="CP047020">
    <property type="protein sequence ID" value="QHA04591.1"/>
    <property type="molecule type" value="Genomic_DNA"/>
</dbReference>
<reference evidence="3 4" key="1">
    <citation type="submission" date="2019-12" db="EMBL/GenBank/DDBJ databases">
        <title>Streptomyces sp. strain T44 isolated from rhizosphere soil of Broussonetia papyrifera.</title>
        <authorList>
            <person name="Mo P."/>
        </authorList>
    </citation>
    <scope>NUCLEOTIDE SEQUENCE [LARGE SCALE GENOMIC DNA]</scope>
    <source>
        <strain evidence="3 4">T44</strain>
    </source>
</reference>
<dbReference type="NCBIfam" id="TIGR01552">
    <property type="entry name" value="phd_fam"/>
    <property type="match status" value="1"/>
</dbReference>
<dbReference type="Proteomes" id="UP000436138">
    <property type="component" value="Chromosome"/>
</dbReference>
<gene>
    <name evidence="3" type="ORF">GQF42_15990</name>
</gene>
<dbReference type="AlphaFoldDB" id="A0A6I6N2C5"/>
<dbReference type="RefSeq" id="WP_158920437.1">
    <property type="nucleotide sequence ID" value="NZ_CP047020.1"/>
</dbReference>
<evidence type="ECO:0000313" key="3">
    <source>
        <dbReference type="EMBL" id="QHA04591.1"/>
    </source>
</evidence>
<accession>A0A6I6N2C5</accession>
<dbReference type="SUPFAM" id="SSF143120">
    <property type="entry name" value="YefM-like"/>
    <property type="match status" value="1"/>
</dbReference>
<name>A0A6I6N2C5_9ACTN</name>